<dbReference type="InterPro" id="IPR016169">
    <property type="entry name" value="FAD-bd_PCMH_sub2"/>
</dbReference>
<evidence type="ECO:0000313" key="6">
    <source>
        <dbReference type="EMBL" id="ERK52266.1"/>
    </source>
</evidence>
<name>U2Q7B0_9ACTN</name>
<dbReference type="GO" id="GO:0071949">
    <property type="term" value="F:FAD binding"/>
    <property type="evidence" value="ECO:0007669"/>
    <property type="project" value="InterPro"/>
</dbReference>
<dbReference type="Proteomes" id="UP000017052">
    <property type="component" value="Unassembled WGS sequence"/>
</dbReference>
<dbReference type="PROSITE" id="PS51387">
    <property type="entry name" value="FAD_PCMH"/>
    <property type="match status" value="1"/>
</dbReference>
<dbReference type="Gene3D" id="3.30.465.10">
    <property type="match status" value="1"/>
</dbReference>
<organism evidence="6 7">
    <name type="scientific">Propionibacterium acidifaciens F0233</name>
    <dbReference type="NCBI Taxonomy" id="553198"/>
    <lineage>
        <taxon>Bacteria</taxon>
        <taxon>Bacillati</taxon>
        <taxon>Actinomycetota</taxon>
        <taxon>Actinomycetes</taxon>
        <taxon>Propionibacteriales</taxon>
        <taxon>Propionibacteriaceae</taxon>
        <taxon>Propionibacterium</taxon>
    </lineage>
</organism>
<dbReference type="Gene3D" id="1.10.45.10">
    <property type="entry name" value="Vanillyl-alcohol Oxidase, Chain A, domain 4"/>
    <property type="match status" value="1"/>
</dbReference>
<proteinExistence type="predicted"/>
<dbReference type="Pfam" id="PF02913">
    <property type="entry name" value="FAD-oxidase_C"/>
    <property type="match status" value="1"/>
</dbReference>
<dbReference type="SUPFAM" id="SSF56176">
    <property type="entry name" value="FAD-binding/transporter-associated domain-like"/>
    <property type="match status" value="1"/>
</dbReference>
<dbReference type="PANTHER" id="PTHR11748:SF119">
    <property type="entry name" value="D-2-HYDROXYGLUTARATE DEHYDROGENASE"/>
    <property type="match status" value="1"/>
</dbReference>
<dbReference type="InterPro" id="IPR036318">
    <property type="entry name" value="FAD-bd_PCMH-like_sf"/>
</dbReference>
<dbReference type="GO" id="GO:0004458">
    <property type="term" value="F:D-lactate dehydrogenase (cytochrome) activity"/>
    <property type="evidence" value="ECO:0007669"/>
    <property type="project" value="TreeGrafter"/>
</dbReference>
<dbReference type="Pfam" id="PF13183">
    <property type="entry name" value="Fer4_8"/>
    <property type="match status" value="1"/>
</dbReference>
<evidence type="ECO:0000256" key="3">
    <source>
        <dbReference type="ARBA" id="ARBA00022827"/>
    </source>
</evidence>
<dbReference type="EMBL" id="ACVN02000261">
    <property type="protein sequence ID" value="ERK52266.1"/>
    <property type="molecule type" value="Genomic_DNA"/>
</dbReference>
<feature type="domain" description="FAD-binding PCMH-type" evidence="5">
    <location>
        <begin position="58"/>
        <end position="274"/>
    </location>
</feature>
<keyword evidence="4" id="KW-0560">Oxidoreductase</keyword>
<comment type="caution">
    <text evidence="6">The sequence shown here is derived from an EMBL/GenBank/DDBJ whole genome shotgun (WGS) entry which is preliminary data.</text>
</comment>
<evidence type="ECO:0000313" key="7">
    <source>
        <dbReference type="Proteomes" id="UP000017052"/>
    </source>
</evidence>
<keyword evidence="7" id="KW-1185">Reference proteome</keyword>
<dbReference type="GO" id="GO:1903457">
    <property type="term" value="P:lactate catabolic process"/>
    <property type="evidence" value="ECO:0007669"/>
    <property type="project" value="TreeGrafter"/>
</dbReference>
<keyword evidence="2" id="KW-0285">Flavoprotein</keyword>
<dbReference type="InterPro" id="IPR006094">
    <property type="entry name" value="Oxid_FAD_bind_N"/>
</dbReference>
<dbReference type="InterPro" id="IPR016166">
    <property type="entry name" value="FAD-bd_PCMH"/>
</dbReference>
<accession>U2Q7B0</accession>
<evidence type="ECO:0000256" key="4">
    <source>
        <dbReference type="ARBA" id="ARBA00023002"/>
    </source>
</evidence>
<evidence type="ECO:0000256" key="1">
    <source>
        <dbReference type="ARBA" id="ARBA00001974"/>
    </source>
</evidence>
<gene>
    <name evidence="6" type="ORF">HMPREF0682_2049</name>
</gene>
<evidence type="ECO:0000256" key="2">
    <source>
        <dbReference type="ARBA" id="ARBA00022630"/>
    </source>
</evidence>
<dbReference type="GO" id="GO:0008720">
    <property type="term" value="F:D-lactate dehydrogenase (NAD+) activity"/>
    <property type="evidence" value="ECO:0007669"/>
    <property type="project" value="TreeGrafter"/>
</dbReference>
<dbReference type="InterPro" id="IPR016164">
    <property type="entry name" value="FAD-linked_Oxase-like_C"/>
</dbReference>
<dbReference type="AlphaFoldDB" id="U2Q7B0"/>
<sequence>MAHYVLVSAPARETSRLRVLAREASERARALEAALGADNCLDDSALTRAVYSSDASVYRIVPRAVAKPRSTDELEQVVAAAIEAGIPITGRGAGTSCAGNAVGPGLVIDMNRHLRRIIDIDPQERTATVEPGVVQSALQAAAKPFGLRFGPDPSTSNRCTIGGMIGNNACGPRALGYGRSADNTLGLDVVTGTGEHVRLGPDDASSGVSRALAALVDDNLAPIRTECGRFTREVSGYSLEHLLPENGRDTARFFSGTEGTLGIITRATVRLVADAPCKTMVALGYPTMPMAGTATTTILEYGPTAIEGLDARLVQLVADRLGPSAVPPLPCGEGWALVELVGDDPREVADRARRLASGCGALEGWVVDDPAQADRLWGIRSDAAGLAGVALENPAYAGWEDSAVPPEHLGEYLTALNGLLAEHGLHGLPYGHFGDGCVHCRIDFPFESPGGVERYHDFMLAAGRLVAGFGGSMSGEHGDGRARSELLPLMYSQRTIGLFGRVKNVFDPDNVMNPGVIVDPDPTDEAVRVPATIAAPLRIADPDFSRAVHRCTGVGKCLADTTASGGVMCPSYRATGDQKDSTRGRARVLQEMVNGGLLTDGWRSPEVGEALELCLACKGCRRDCPTGIDMAAYKSRVLHERFRHRFLSRPRSHLSMGWLPTWGRLVTRLHVGVLGNVLLQTPGLRRLVRWFAWVDQRRPMPRFRTGGSARSEAATVLREEPPAQGRPVAVWIDSFSDAFEGGQALGLVRTLLAAGYAPRVIEQDACCGLTWITTGQLDGARSRLRRALDVLHPIAAQGIPIVGLEPSCTAVWRSDAAELLDGDERVGTVAGSMRTLAELLTATEGWRAPDLSGHTIVAQPHCHHSSVLGWEKDKGLLESTGATVVPLAGCCGLAGNFGVEKGHYGMSVAVAGHDLLPAIDAAGPDAILLADGFSCRKQIKDLRGRAAMSLGELLAAHL</sequence>
<dbReference type="Gene3D" id="3.30.70.2740">
    <property type="match status" value="1"/>
</dbReference>
<dbReference type="SUPFAM" id="SSF46548">
    <property type="entry name" value="alpha-helical ferredoxin"/>
    <property type="match status" value="1"/>
</dbReference>
<comment type="cofactor">
    <cofactor evidence="1">
        <name>FAD</name>
        <dbReference type="ChEBI" id="CHEBI:57692"/>
    </cofactor>
</comment>
<dbReference type="InterPro" id="IPR016171">
    <property type="entry name" value="Vanillyl_alc_oxidase_C-sub2"/>
</dbReference>
<dbReference type="InterPro" id="IPR017896">
    <property type="entry name" value="4Fe4S_Fe-S-bd"/>
</dbReference>
<evidence type="ECO:0000259" key="5">
    <source>
        <dbReference type="PROSITE" id="PS51387"/>
    </source>
</evidence>
<reference evidence="6" key="1">
    <citation type="submission" date="2013-08" db="EMBL/GenBank/DDBJ databases">
        <authorList>
            <person name="Durkin A.S."/>
            <person name="Haft D.R."/>
            <person name="McCorrison J."/>
            <person name="Torralba M."/>
            <person name="Gillis M."/>
            <person name="Haft D.H."/>
            <person name="Methe B."/>
            <person name="Sutton G."/>
            <person name="Nelson K.E."/>
        </authorList>
    </citation>
    <scope>NUCLEOTIDE SEQUENCE [LARGE SCALE GENOMIC DNA]</scope>
    <source>
        <strain evidence="6">F0233</strain>
    </source>
</reference>
<protein>
    <submittedName>
        <fullName evidence="6">FAD linked oxidase, C-terminal domain protein</fullName>
    </submittedName>
</protein>
<dbReference type="InterPro" id="IPR004113">
    <property type="entry name" value="FAD-bd_oxidored_4_C"/>
</dbReference>
<dbReference type="PANTHER" id="PTHR11748">
    <property type="entry name" value="D-LACTATE DEHYDROGENASE"/>
    <property type="match status" value="1"/>
</dbReference>
<dbReference type="Pfam" id="PF01565">
    <property type="entry name" value="FAD_binding_4"/>
    <property type="match status" value="1"/>
</dbReference>
<keyword evidence="3" id="KW-0274">FAD</keyword>
<dbReference type="SUPFAM" id="SSF55103">
    <property type="entry name" value="FAD-linked oxidases, C-terminal domain"/>
    <property type="match status" value="1"/>
</dbReference>